<dbReference type="AlphaFoldDB" id="V5FLQ3"/>
<evidence type="ECO:0000256" key="5">
    <source>
        <dbReference type="SAM" id="Phobius"/>
    </source>
</evidence>
<reference evidence="7" key="1">
    <citation type="journal article" date="2014" name="Genome Announc.">
        <title>Draft genome sequence of the formaldehyde-resistant fungus Byssochlamys spectabilis No. 5 (anamorph Paecilomyces variotii No. 5) (NBRC109023).</title>
        <authorList>
            <person name="Oka T."/>
            <person name="Ekino K."/>
            <person name="Fukuda K."/>
            <person name="Nomura Y."/>
        </authorList>
    </citation>
    <scope>NUCLEOTIDE SEQUENCE [LARGE SCALE GENOMIC DNA]</scope>
    <source>
        <strain evidence="7">No. 5 / NBRC 109023</strain>
    </source>
</reference>
<feature type="transmembrane region" description="Helical" evidence="5">
    <location>
        <begin position="242"/>
        <end position="261"/>
    </location>
</feature>
<evidence type="ECO:0000313" key="7">
    <source>
        <dbReference type="Proteomes" id="UP000018001"/>
    </source>
</evidence>
<proteinExistence type="predicted"/>
<evidence type="ECO:0000313" key="6">
    <source>
        <dbReference type="EMBL" id="GAD92788.1"/>
    </source>
</evidence>
<feature type="transmembrane region" description="Helical" evidence="5">
    <location>
        <begin position="49"/>
        <end position="67"/>
    </location>
</feature>
<feature type="transmembrane region" description="Helical" evidence="5">
    <location>
        <begin position="159"/>
        <end position="184"/>
    </location>
</feature>
<evidence type="ECO:0000256" key="4">
    <source>
        <dbReference type="ARBA" id="ARBA00023136"/>
    </source>
</evidence>
<evidence type="ECO:0000256" key="3">
    <source>
        <dbReference type="ARBA" id="ARBA00022989"/>
    </source>
</evidence>
<dbReference type="PANTHER" id="PTHR31465:SF34">
    <property type="entry name" value="DOMAIN PROTEIN, PUTATIVE (AFU_ORTHOLOGUE AFUA_3G00480)-RELATED"/>
    <property type="match status" value="1"/>
</dbReference>
<evidence type="ECO:0008006" key="8">
    <source>
        <dbReference type="Google" id="ProtNLM"/>
    </source>
</evidence>
<evidence type="ECO:0000256" key="1">
    <source>
        <dbReference type="ARBA" id="ARBA00004141"/>
    </source>
</evidence>
<organism evidence="6 7">
    <name type="scientific">Byssochlamys spectabilis (strain No. 5 / NBRC 109023)</name>
    <name type="common">Paecilomyces variotii</name>
    <dbReference type="NCBI Taxonomy" id="1356009"/>
    <lineage>
        <taxon>Eukaryota</taxon>
        <taxon>Fungi</taxon>
        <taxon>Dikarya</taxon>
        <taxon>Ascomycota</taxon>
        <taxon>Pezizomycotina</taxon>
        <taxon>Eurotiomycetes</taxon>
        <taxon>Eurotiomycetidae</taxon>
        <taxon>Eurotiales</taxon>
        <taxon>Thermoascaceae</taxon>
        <taxon>Paecilomyces</taxon>
    </lineage>
</organism>
<feature type="transmembrane region" description="Helical" evidence="5">
    <location>
        <begin position="20"/>
        <end position="37"/>
    </location>
</feature>
<feature type="transmembrane region" description="Helical" evidence="5">
    <location>
        <begin position="120"/>
        <end position="139"/>
    </location>
</feature>
<dbReference type="Proteomes" id="UP000018001">
    <property type="component" value="Unassembled WGS sequence"/>
</dbReference>
<dbReference type="HOGENOM" id="CLU_033465_0_1_1"/>
<protein>
    <recommendedName>
        <fullName evidence="8">RTA1 domain protein</fullName>
    </recommendedName>
</protein>
<dbReference type="Pfam" id="PF04479">
    <property type="entry name" value="RTA1"/>
    <property type="match status" value="1"/>
</dbReference>
<name>V5FLQ3_BYSSN</name>
<dbReference type="OrthoDB" id="3358017at2759"/>
<dbReference type="InParanoid" id="V5FLQ3"/>
<comment type="subcellular location">
    <subcellularLocation>
        <location evidence="1">Membrane</location>
        <topology evidence="1">Multi-pass membrane protein</topology>
    </subcellularLocation>
</comment>
<dbReference type="InterPro" id="IPR007568">
    <property type="entry name" value="RTA1"/>
</dbReference>
<dbReference type="eggNOG" id="ENOG502RDNH">
    <property type="taxonomic scope" value="Eukaryota"/>
</dbReference>
<dbReference type="PANTHER" id="PTHR31465">
    <property type="entry name" value="PROTEIN RTA1-RELATED"/>
    <property type="match status" value="1"/>
</dbReference>
<accession>V5FLQ3</accession>
<dbReference type="EMBL" id="BAUL01000038">
    <property type="protein sequence ID" value="GAD92788.1"/>
    <property type="molecule type" value="Genomic_DNA"/>
</dbReference>
<keyword evidence="7" id="KW-1185">Reference proteome</keyword>
<sequence length="329" mass="37407">MEDGKPVEGSLYVYAPNKGVPIFFAIAFAASAFYHLWQCYRLRCFKLMGLHPICAAMFAAGFALREYGAFHYIYTPHNLIMYIMSVILIYVNPPLLELANYHVLGRILHYVPYFSPLNPARVLTTFGTLSALVEALNGTGVSLLSNKGATQSNQNIGRALTMVALALQLVVIAVFALIAGIFHWRCARANLHAKITPPLITLYMSAFLILIRCIYRMVEESGTTTPKGGDLMTLSPILRYEWFFYVFEATVMLLNSILWNVRHPRCYLPENSLVYLARDGTTELVGRRWTDSRPWIVAHFDPFGIFAPKEKETQPFWELDEYSVINREE</sequence>
<feature type="transmembrane region" description="Helical" evidence="5">
    <location>
        <begin position="196"/>
        <end position="218"/>
    </location>
</feature>
<comment type="caution">
    <text evidence="6">The sequence shown here is derived from an EMBL/GenBank/DDBJ whole genome shotgun (WGS) entry which is preliminary data.</text>
</comment>
<gene>
    <name evidence="6" type="ORF">PVAR5_1384</name>
</gene>
<keyword evidence="2 5" id="KW-0812">Transmembrane</keyword>
<feature type="transmembrane region" description="Helical" evidence="5">
    <location>
        <begin position="79"/>
        <end position="99"/>
    </location>
</feature>
<keyword evidence="3 5" id="KW-1133">Transmembrane helix</keyword>
<evidence type="ECO:0000256" key="2">
    <source>
        <dbReference type="ARBA" id="ARBA00022692"/>
    </source>
</evidence>
<keyword evidence="4 5" id="KW-0472">Membrane</keyword>
<dbReference type="GO" id="GO:0016020">
    <property type="term" value="C:membrane"/>
    <property type="evidence" value="ECO:0007669"/>
    <property type="project" value="UniProtKB-SubCell"/>
</dbReference>